<dbReference type="PROSITE" id="PS51257">
    <property type="entry name" value="PROKAR_LIPOPROTEIN"/>
    <property type="match status" value="1"/>
</dbReference>
<proteinExistence type="predicted"/>
<dbReference type="Proteomes" id="UP001257234">
    <property type="component" value="Unassembled WGS sequence"/>
</dbReference>
<accession>A0ABU1ES69</accession>
<gene>
    <name evidence="1" type="ORF">RE431_11360</name>
</gene>
<comment type="caution">
    <text evidence="1">The sequence shown here is derived from an EMBL/GenBank/DDBJ whole genome shotgun (WGS) entry which is preliminary data.</text>
</comment>
<dbReference type="EMBL" id="JAVJIU010000004">
    <property type="protein sequence ID" value="MDR5591236.1"/>
    <property type="molecule type" value="Genomic_DNA"/>
</dbReference>
<evidence type="ECO:0000313" key="2">
    <source>
        <dbReference type="Proteomes" id="UP001257234"/>
    </source>
</evidence>
<organism evidence="1 2">
    <name type="scientific">Christiangramia sediminicola</name>
    <dbReference type="NCBI Taxonomy" id="3073267"/>
    <lineage>
        <taxon>Bacteria</taxon>
        <taxon>Pseudomonadati</taxon>
        <taxon>Bacteroidota</taxon>
        <taxon>Flavobacteriia</taxon>
        <taxon>Flavobacteriales</taxon>
        <taxon>Flavobacteriaceae</taxon>
        <taxon>Christiangramia</taxon>
    </lineage>
</organism>
<keyword evidence="2" id="KW-1185">Reference proteome</keyword>
<sequence>MNKKLLMLGLGLGVFLVGCQSDPVTEDLQSEEVSAVKNVKETNVNKIHEPGFIGAIHEPGFLKNGFEDCDIFPIYEGSKDLHVAKGEVMDFSDHTHLENLRVAGELNICGEIETEKNAIIRRNGEMTTVGLAIIGSEEEPKDLVINYGGHFNINGALVVTGDLIINTGGTLQFLNDDLEHNYLWVMGEIRQAEYSFMQGAYNVYEEDHDHDHEH</sequence>
<protein>
    <recommendedName>
        <fullName evidence="3">Lipoprotein</fullName>
    </recommendedName>
</protein>
<reference evidence="2" key="1">
    <citation type="submission" date="2023-07" db="EMBL/GenBank/DDBJ databases">
        <title>Christiangramia sp. SM2212., a novel bacterium of the family Flavobacteriaceae isolated from the sea sediment.</title>
        <authorList>
            <person name="Wang J."/>
            <person name="Zhang X."/>
        </authorList>
    </citation>
    <scope>NUCLEOTIDE SEQUENCE [LARGE SCALE GENOMIC DNA]</scope>
    <source>
        <strain evidence="2">SM2212</strain>
    </source>
</reference>
<name>A0ABU1ES69_9FLAO</name>
<evidence type="ECO:0008006" key="3">
    <source>
        <dbReference type="Google" id="ProtNLM"/>
    </source>
</evidence>
<evidence type="ECO:0000313" key="1">
    <source>
        <dbReference type="EMBL" id="MDR5591236.1"/>
    </source>
</evidence>
<dbReference type="RefSeq" id="WP_309562102.1">
    <property type="nucleotide sequence ID" value="NZ_JAVJIU010000004.1"/>
</dbReference>